<keyword evidence="2" id="KW-0723">Serine/threonine-protein kinase</keyword>
<evidence type="ECO:0000256" key="5">
    <source>
        <dbReference type="ARBA" id="ARBA00022741"/>
    </source>
</evidence>
<evidence type="ECO:0000256" key="4">
    <source>
        <dbReference type="ARBA" id="ARBA00022679"/>
    </source>
</evidence>
<keyword evidence="7" id="KW-0067">ATP-binding</keyword>
<dbReference type="Pfam" id="PF00069">
    <property type="entry name" value="Pkinase"/>
    <property type="match status" value="1"/>
</dbReference>
<dbReference type="InterPro" id="IPR045270">
    <property type="entry name" value="STKc_AGC"/>
</dbReference>
<evidence type="ECO:0000313" key="11">
    <source>
        <dbReference type="EMBL" id="KAG5175636.1"/>
    </source>
</evidence>
<dbReference type="PROSITE" id="PS50011">
    <property type="entry name" value="PROTEIN_KINASE_DOM"/>
    <property type="match status" value="1"/>
</dbReference>
<dbReference type="EMBL" id="JAFCMP010000547">
    <property type="protein sequence ID" value="KAG5175636.1"/>
    <property type="molecule type" value="Genomic_DNA"/>
</dbReference>
<dbReference type="SUPFAM" id="SSF56112">
    <property type="entry name" value="Protein kinase-like (PK-like)"/>
    <property type="match status" value="1"/>
</dbReference>
<evidence type="ECO:0000256" key="7">
    <source>
        <dbReference type="ARBA" id="ARBA00022840"/>
    </source>
</evidence>
<evidence type="ECO:0000256" key="2">
    <source>
        <dbReference type="ARBA" id="ARBA00022527"/>
    </source>
</evidence>
<gene>
    <name evidence="11" type="ORF">JKP88DRAFT_159542</name>
</gene>
<organism evidence="11 12">
    <name type="scientific">Tribonema minus</name>
    <dbReference type="NCBI Taxonomy" id="303371"/>
    <lineage>
        <taxon>Eukaryota</taxon>
        <taxon>Sar</taxon>
        <taxon>Stramenopiles</taxon>
        <taxon>Ochrophyta</taxon>
        <taxon>PX clade</taxon>
        <taxon>Xanthophyceae</taxon>
        <taxon>Tribonematales</taxon>
        <taxon>Tribonemataceae</taxon>
        <taxon>Tribonema</taxon>
    </lineage>
</organism>
<reference evidence="11" key="1">
    <citation type="submission" date="2021-02" db="EMBL/GenBank/DDBJ databases">
        <title>First Annotated Genome of the Yellow-green Alga Tribonema minus.</title>
        <authorList>
            <person name="Mahan K.M."/>
        </authorList>
    </citation>
    <scope>NUCLEOTIDE SEQUENCE</scope>
    <source>
        <strain evidence="11">UTEX B ZZ1240</strain>
    </source>
</reference>
<dbReference type="EC" id="2.7.11.1" evidence="1"/>
<evidence type="ECO:0000256" key="8">
    <source>
        <dbReference type="ARBA" id="ARBA00047899"/>
    </source>
</evidence>
<dbReference type="FunFam" id="1.10.510.10:FF:000024">
    <property type="entry name" value="Probable serine/threonine-protein kinase cot-1"/>
    <property type="match status" value="1"/>
</dbReference>
<dbReference type="AlphaFoldDB" id="A0A835YHJ8"/>
<evidence type="ECO:0000256" key="6">
    <source>
        <dbReference type="ARBA" id="ARBA00022777"/>
    </source>
</evidence>
<accession>A0A835YHJ8</accession>
<dbReference type="CDD" id="cd05123">
    <property type="entry name" value="STKc_AGC"/>
    <property type="match status" value="1"/>
</dbReference>
<dbReference type="SMART" id="SM00220">
    <property type="entry name" value="S_TKc"/>
    <property type="match status" value="1"/>
</dbReference>
<feature type="domain" description="Protein kinase" evidence="10">
    <location>
        <begin position="35"/>
        <end position="293"/>
    </location>
</feature>
<comment type="caution">
    <text evidence="11">The sequence shown here is derived from an EMBL/GenBank/DDBJ whole genome shotgun (WGS) entry which is preliminary data.</text>
</comment>
<dbReference type="InterPro" id="IPR008271">
    <property type="entry name" value="Ser/Thr_kinase_AS"/>
</dbReference>
<dbReference type="PROSITE" id="PS00108">
    <property type="entry name" value="PROTEIN_KINASE_ST"/>
    <property type="match status" value="1"/>
</dbReference>
<evidence type="ECO:0000259" key="10">
    <source>
        <dbReference type="PROSITE" id="PS50011"/>
    </source>
</evidence>
<keyword evidence="3" id="KW-0597">Phosphoprotein</keyword>
<dbReference type="Gene3D" id="3.30.200.20">
    <property type="entry name" value="Phosphorylase Kinase, domain 1"/>
    <property type="match status" value="1"/>
</dbReference>
<protein>
    <recommendedName>
        <fullName evidence="1">non-specific serine/threonine protein kinase</fullName>
        <ecNumber evidence="1">2.7.11.1</ecNumber>
    </recommendedName>
</protein>
<comment type="catalytic activity">
    <reaction evidence="8">
        <text>L-threonyl-[protein] + ATP = O-phospho-L-threonyl-[protein] + ADP + H(+)</text>
        <dbReference type="Rhea" id="RHEA:46608"/>
        <dbReference type="Rhea" id="RHEA-COMP:11060"/>
        <dbReference type="Rhea" id="RHEA-COMP:11605"/>
        <dbReference type="ChEBI" id="CHEBI:15378"/>
        <dbReference type="ChEBI" id="CHEBI:30013"/>
        <dbReference type="ChEBI" id="CHEBI:30616"/>
        <dbReference type="ChEBI" id="CHEBI:61977"/>
        <dbReference type="ChEBI" id="CHEBI:456216"/>
        <dbReference type="EC" id="2.7.11.1"/>
    </reaction>
</comment>
<keyword evidence="12" id="KW-1185">Reference proteome</keyword>
<comment type="catalytic activity">
    <reaction evidence="9">
        <text>L-seryl-[protein] + ATP = O-phospho-L-seryl-[protein] + ADP + H(+)</text>
        <dbReference type="Rhea" id="RHEA:17989"/>
        <dbReference type="Rhea" id="RHEA-COMP:9863"/>
        <dbReference type="Rhea" id="RHEA-COMP:11604"/>
        <dbReference type="ChEBI" id="CHEBI:15378"/>
        <dbReference type="ChEBI" id="CHEBI:29999"/>
        <dbReference type="ChEBI" id="CHEBI:30616"/>
        <dbReference type="ChEBI" id="CHEBI:83421"/>
        <dbReference type="ChEBI" id="CHEBI:456216"/>
        <dbReference type="EC" id="2.7.11.1"/>
    </reaction>
</comment>
<sequence length="420" mass="43429">MEAAEVISRSASRVLWSLNAIPRRVAPQRNLNALISSKRVNTPGAAAKVYLNPTSMEAVKVVSRGSACAVANVERERRILRATAHPYVVQLIRGYATQRRVYLCLKHAPGGDLFGVLRDLGSLPERLVKLYVAELAAALSHVHKLGYAHRDVKPENVLIDGDGHVKLCDFGLSKRAGDGLRGLHTLCGTAPYAAPEIRRCGGGGGSGGAAAAWGCGYGTAVDWWALGILTYEMLVGSLPWPHDTPNAEPDYELKVPQYLSRGARDLVAALLEPNATLRLGAWGSREVRAHAFFAGMDWQRLARRQVRSPFNPLAARAAAAAASAAAAIPPILAPALAPAQTWNWPPSGSGGGGGGFGNGFGGFSGTGGFTWSSSGGSGDGGGGALSTGSVSSTLSLMSACASPCGGGSGGAAIGVGVWGW</sequence>
<evidence type="ECO:0000256" key="9">
    <source>
        <dbReference type="ARBA" id="ARBA00048679"/>
    </source>
</evidence>
<dbReference type="InterPro" id="IPR011009">
    <property type="entry name" value="Kinase-like_dom_sf"/>
</dbReference>
<proteinExistence type="predicted"/>
<dbReference type="GO" id="GO:0004674">
    <property type="term" value="F:protein serine/threonine kinase activity"/>
    <property type="evidence" value="ECO:0007669"/>
    <property type="project" value="UniProtKB-KW"/>
</dbReference>
<keyword evidence="5" id="KW-0547">Nucleotide-binding</keyword>
<keyword evidence="4" id="KW-0808">Transferase</keyword>
<dbReference type="PANTHER" id="PTHR24351">
    <property type="entry name" value="RIBOSOMAL PROTEIN S6 KINASE"/>
    <property type="match status" value="1"/>
</dbReference>
<name>A0A835YHJ8_9STRA</name>
<dbReference type="GO" id="GO:0007010">
    <property type="term" value="P:cytoskeleton organization"/>
    <property type="evidence" value="ECO:0007669"/>
    <property type="project" value="UniProtKB-ARBA"/>
</dbReference>
<evidence type="ECO:0000256" key="3">
    <source>
        <dbReference type="ARBA" id="ARBA00022553"/>
    </source>
</evidence>
<dbReference type="GO" id="GO:0005524">
    <property type="term" value="F:ATP binding"/>
    <property type="evidence" value="ECO:0007669"/>
    <property type="project" value="UniProtKB-KW"/>
</dbReference>
<evidence type="ECO:0000313" key="12">
    <source>
        <dbReference type="Proteomes" id="UP000664859"/>
    </source>
</evidence>
<keyword evidence="6 11" id="KW-0418">Kinase</keyword>
<dbReference type="InterPro" id="IPR000719">
    <property type="entry name" value="Prot_kinase_dom"/>
</dbReference>
<dbReference type="Proteomes" id="UP000664859">
    <property type="component" value="Unassembled WGS sequence"/>
</dbReference>
<dbReference type="OrthoDB" id="432483at2759"/>
<dbReference type="Gene3D" id="1.10.510.10">
    <property type="entry name" value="Transferase(Phosphotransferase) domain 1"/>
    <property type="match status" value="1"/>
</dbReference>
<evidence type="ECO:0000256" key="1">
    <source>
        <dbReference type="ARBA" id="ARBA00012513"/>
    </source>
</evidence>